<dbReference type="GO" id="GO:0071555">
    <property type="term" value="P:cell wall organization"/>
    <property type="evidence" value="ECO:0007669"/>
    <property type="project" value="UniProtKB-KW"/>
</dbReference>
<keyword evidence="7 16" id="KW-0732">Signal</keyword>
<evidence type="ECO:0000256" key="10">
    <source>
        <dbReference type="ARBA" id="ARBA00022984"/>
    </source>
</evidence>
<dbReference type="InterPro" id="IPR012338">
    <property type="entry name" value="Beta-lactam/transpept-like"/>
</dbReference>
<feature type="active site" description="Proton acceptor" evidence="13">
    <location>
        <position position="75"/>
    </location>
</feature>
<keyword evidence="19" id="KW-1185">Reference proteome</keyword>
<dbReference type="Proteomes" id="UP000217076">
    <property type="component" value="Unassembled WGS sequence"/>
</dbReference>
<evidence type="ECO:0000256" key="15">
    <source>
        <dbReference type="RuleBase" id="RU004016"/>
    </source>
</evidence>
<dbReference type="PRINTS" id="PR00725">
    <property type="entry name" value="DADACBPTASE1"/>
</dbReference>
<dbReference type="OrthoDB" id="5291989at2"/>
<keyword evidence="9" id="KW-0133">Cell shape</keyword>
<keyword evidence="10" id="KW-0573">Peptidoglycan synthesis</keyword>
<dbReference type="GO" id="GO:0009252">
    <property type="term" value="P:peptidoglycan biosynthetic process"/>
    <property type="evidence" value="ECO:0007669"/>
    <property type="project" value="UniProtKB-UniPathway"/>
</dbReference>
<dbReference type="AlphaFoldDB" id="A0A1G7Y909"/>
<dbReference type="Gene3D" id="3.40.710.10">
    <property type="entry name" value="DD-peptidase/beta-lactamase superfamily"/>
    <property type="match status" value="1"/>
</dbReference>
<dbReference type="InterPro" id="IPR037167">
    <property type="entry name" value="Peptidase_S11_C_sf"/>
</dbReference>
<organism evidence="18 19">
    <name type="scientific">Roseospirillum parvum</name>
    <dbReference type="NCBI Taxonomy" id="83401"/>
    <lineage>
        <taxon>Bacteria</taxon>
        <taxon>Pseudomonadati</taxon>
        <taxon>Pseudomonadota</taxon>
        <taxon>Alphaproteobacteria</taxon>
        <taxon>Rhodospirillales</taxon>
        <taxon>Rhodospirillaceae</taxon>
        <taxon>Roseospirillum</taxon>
    </lineage>
</organism>
<feature type="binding site" evidence="14">
    <location>
        <position position="239"/>
    </location>
    <ligand>
        <name>substrate</name>
    </ligand>
</feature>
<keyword evidence="11" id="KW-0961">Cell wall biogenesis/degradation</keyword>
<evidence type="ECO:0000256" key="6">
    <source>
        <dbReference type="ARBA" id="ARBA00022670"/>
    </source>
</evidence>
<dbReference type="PANTHER" id="PTHR21581:SF6">
    <property type="entry name" value="TRAFFICKING PROTEIN PARTICLE COMPLEX SUBUNIT 12"/>
    <property type="match status" value="1"/>
</dbReference>
<evidence type="ECO:0000256" key="9">
    <source>
        <dbReference type="ARBA" id="ARBA00022960"/>
    </source>
</evidence>
<evidence type="ECO:0000256" key="14">
    <source>
        <dbReference type="PIRSR" id="PIRSR618044-2"/>
    </source>
</evidence>
<dbReference type="STRING" id="83401.SAMN05421742_103217"/>
<evidence type="ECO:0000256" key="16">
    <source>
        <dbReference type="SAM" id="SignalP"/>
    </source>
</evidence>
<feature type="active site" description="Acyl-ester intermediate" evidence="13">
    <location>
        <position position="72"/>
    </location>
</feature>
<evidence type="ECO:0000256" key="13">
    <source>
        <dbReference type="PIRSR" id="PIRSR618044-1"/>
    </source>
</evidence>
<evidence type="ECO:0000256" key="2">
    <source>
        <dbReference type="ARBA" id="ARBA00004752"/>
    </source>
</evidence>
<evidence type="ECO:0000256" key="4">
    <source>
        <dbReference type="ARBA" id="ARBA00012448"/>
    </source>
</evidence>
<dbReference type="Pfam" id="PF07943">
    <property type="entry name" value="PBP5_C"/>
    <property type="match status" value="1"/>
</dbReference>
<dbReference type="RefSeq" id="WP_092617046.1">
    <property type="nucleotide sequence ID" value="NZ_FNCV01000003.1"/>
</dbReference>
<sequence>MLRCPTSLPPRLPARHLIRPLFLLLPLVALLLAAAPSARAIDTSADYAWMEDFETGAVLLDKNGRAPMPPSSMSKLMTLYMLFEQLKEGSLSLDDSFRVSENAWRKGGAASGGSTMFLEPNTSARVEDLVRGIIIQSGNDACIVVAENLAGSEAAFAQLMTRRAHELGLTDSTFVNATGLPEPDHLTTARDLARLTRHLISDFPQFYPIFAETEFTYNGIRQYNRNPLLYGYSAADGLKTGHTSVAGYGLTASAKSADRRLIMVLNGLDSAESRSQESARLLDWGFRSFANYHLFQAGETVTQVPVWLGQAEAVPVMIEPKVTVTLPRSAWNDTVVKAVYGGPAAAPVAAGQEIATLVIEAPDLAPVHYPLVAAEPVARLGFLGRMAAAAEHLLMGRLQ</sequence>
<evidence type="ECO:0000313" key="18">
    <source>
        <dbReference type="EMBL" id="SDG92470.1"/>
    </source>
</evidence>
<proteinExistence type="inferred from homology"/>
<dbReference type="SUPFAM" id="SSF69189">
    <property type="entry name" value="Penicillin-binding protein associated domain"/>
    <property type="match status" value="1"/>
</dbReference>
<evidence type="ECO:0000256" key="12">
    <source>
        <dbReference type="ARBA" id="ARBA00034000"/>
    </source>
</evidence>
<comment type="pathway">
    <text evidence="2">Cell wall biogenesis; peptidoglycan biosynthesis.</text>
</comment>
<keyword evidence="6" id="KW-0645">Protease</keyword>
<dbReference type="Gene3D" id="2.60.410.10">
    <property type="entry name" value="D-Ala-D-Ala carboxypeptidase, C-terminal domain"/>
    <property type="match status" value="1"/>
</dbReference>
<dbReference type="GO" id="GO:0009002">
    <property type="term" value="F:serine-type D-Ala-D-Ala carboxypeptidase activity"/>
    <property type="evidence" value="ECO:0007669"/>
    <property type="project" value="UniProtKB-EC"/>
</dbReference>
<dbReference type="InterPro" id="IPR012907">
    <property type="entry name" value="Peptidase_S11_C"/>
</dbReference>
<dbReference type="Pfam" id="PF00768">
    <property type="entry name" value="Peptidase_S11"/>
    <property type="match status" value="1"/>
</dbReference>
<dbReference type="SUPFAM" id="SSF56601">
    <property type="entry name" value="beta-lactamase/transpeptidase-like"/>
    <property type="match status" value="1"/>
</dbReference>
<evidence type="ECO:0000313" key="19">
    <source>
        <dbReference type="Proteomes" id="UP000217076"/>
    </source>
</evidence>
<dbReference type="GO" id="GO:0008360">
    <property type="term" value="P:regulation of cell shape"/>
    <property type="evidence" value="ECO:0007669"/>
    <property type="project" value="UniProtKB-KW"/>
</dbReference>
<evidence type="ECO:0000256" key="1">
    <source>
        <dbReference type="ARBA" id="ARBA00003217"/>
    </source>
</evidence>
<evidence type="ECO:0000256" key="3">
    <source>
        <dbReference type="ARBA" id="ARBA00007164"/>
    </source>
</evidence>
<name>A0A1G7Y909_9PROT</name>
<accession>A0A1G7Y909</accession>
<dbReference type="InterPro" id="IPR015956">
    <property type="entry name" value="Peniciliin-bd_prot_C_sf"/>
</dbReference>
<evidence type="ECO:0000256" key="11">
    <source>
        <dbReference type="ARBA" id="ARBA00023316"/>
    </source>
</evidence>
<dbReference type="EMBL" id="FNCV01000003">
    <property type="protein sequence ID" value="SDG92470.1"/>
    <property type="molecule type" value="Genomic_DNA"/>
</dbReference>
<comment type="function">
    <text evidence="1">Removes C-terminal D-alanyl residues from sugar-peptide cell wall precursors.</text>
</comment>
<comment type="catalytic activity">
    <reaction evidence="12">
        <text>Preferential cleavage: (Ac)2-L-Lys-D-Ala-|-D-Ala. Also transpeptidation of peptidyl-alanyl moieties that are N-acyl substituents of D-alanine.</text>
        <dbReference type="EC" id="3.4.16.4"/>
    </reaction>
</comment>
<dbReference type="SMART" id="SM00936">
    <property type="entry name" value="PBP5_C"/>
    <property type="match status" value="1"/>
</dbReference>
<evidence type="ECO:0000256" key="5">
    <source>
        <dbReference type="ARBA" id="ARBA00022645"/>
    </source>
</evidence>
<dbReference type="InterPro" id="IPR018044">
    <property type="entry name" value="Peptidase_S11"/>
</dbReference>
<protein>
    <recommendedName>
        <fullName evidence="4">serine-type D-Ala-D-Ala carboxypeptidase</fullName>
        <ecNumber evidence="4">3.4.16.4</ecNumber>
    </recommendedName>
</protein>
<evidence type="ECO:0000256" key="7">
    <source>
        <dbReference type="ARBA" id="ARBA00022729"/>
    </source>
</evidence>
<dbReference type="EC" id="3.4.16.4" evidence="4"/>
<dbReference type="UniPathway" id="UPA00219"/>
<dbReference type="PANTHER" id="PTHR21581">
    <property type="entry name" value="D-ALANYL-D-ALANINE CARBOXYPEPTIDASE"/>
    <property type="match status" value="1"/>
</dbReference>
<feature type="signal peptide" evidence="16">
    <location>
        <begin position="1"/>
        <end position="40"/>
    </location>
</feature>
<feature type="domain" description="Peptidase S11 D-Ala-D-Ala carboxypeptidase A C-terminal" evidence="17">
    <location>
        <begin position="289"/>
        <end position="379"/>
    </location>
</feature>
<feature type="active site" evidence="13">
    <location>
        <position position="137"/>
    </location>
</feature>
<feature type="chain" id="PRO_5011506614" description="serine-type D-Ala-D-Ala carboxypeptidase" evidence="16">
    <location>
        <begin position="41"/>
        <end position="399"/>
    </location>
</feature>
<gene>
    <name evidence="18" type="ORF">SAMN05421742_103217</name>
</gene>
<keyword evidence="5 18" id="KW-0121">Carboxypeptidase</keyword>
<dbReference type="InterPro" id="IPR001967">
    <property type="entry name" value="Peptidase_S11_N"/>
</dbReference>
<evidence type="ECO:0000259" key="17">
    <source>
        <dbReference type="SMART" id="SM00936"/>
    </source>
</evidence>
<keyword evidence="8" id="KW-0378">Hydrolase</keyword>
<dbReference type="GO" id="GO:0006508">
    <property type="term" value="P:proteolysis"/>
    <property type="evidence" value="ECO:0007669"/>
    <property type="project" value="UniProtKB-KW"/>
</dbReference>
<comment type="similarity">
    <text evidence="3 15">Belongs to the peptidase S11 family.</text>
</comment>
<reference evidence="19" key="1">
    <citation type="submission" date="2016-10" db="EMBL/GenBank/DDBJ databases">
        <authorList>
            <person name="Varghese N."/>
            <person name="Submissions S."/>
        </authorList>
    </citation>
    <scope>NUCLEOTIDE SEQUENCE [LARGE SCALE GENOMIC DNA]</scope>
    <source>
        <strain evidence="19">930I</strain>
    </source>
</reference>
<evidence type="ECO:0000256" key="8">
    <source>
        <dbReference type="ARBA" id="ARBA00022801"/>
    </source>
</evidence>